<evidence type="ECO:0000313" key="1">
    <source>
        <dbReference type="EMBL" id="KAJ0042573.1"/>
    </source>
</evidence>
<name>A0ACC0YXV9_9ROSI</name>
<evidence type="ECO:0000313" key="2">
    <source>
        <dbReference type="Proteomes" id="UP001163603"/>
    </source>
</evidence>
<accession>A0ACC0YXV9</accession>
<protein>
    <submittedName>
        <fullName evidence="1">Uncharacterized protein</fullName>
    </submittedName>
</protein>
<dbReference type="Proteomes" id="UP001163603">
    <property type="component" value="Chromosome 4"/>
</dbReference>
<dbReference type="EMBL" id="CM047739">
    <property type="protein sequence ID" value="KAJ0042573.1"/>
    <property type="molecule type" value="Genomic_DNA"/>
</dbReference>
<proteinExistence type="predicted"/>
<reference evidence="2" key="1">
    <citation type="journal article" date="2023" name="G3 (Bethesda)">
        <title>Genome assembly and association tests identify interacting loci associated with vigor, precocity, and sex in interspecific pistachio rootstocks.</title>
        <authorList>
            <person name="Palmer W."/>
            <person name="Jacygrad E."/>
            <person name="Sagayaradj S."/>
            <person name="Cavanaugh K."/>
            <person name="Han R."/>
            <person name="Bertier L."/>
            <person name="Beede B."/>
            <person name="Kafkas S."/>
            <person name="Golino D."/>
            <person name="Preece J."/>
            <person name="Michelmore R."/>
        </authorList>
    </citation>
    <scope>NUCLEOTIDE SEQUENCE [LARGE SCALE GENOMIC DNA]</scope>
</reference>
<keyword evidence="2" id="KW-1185">Reference proteome</keyword>
<gene>
    <name evidence="1" type="ORF">Pint_18662</name>
</gene>
<comment type="caution">
    <text evidence="1">The sequence shown here is derived from an EMBL/GenBank/DDBJ whole genome shotgun (WGS) entry which is preliminary data.</text>
</comment>
<sequence length="356" mass="40352">MAKFSVGSLDEGEGSSSRYQKRRRMDRQPQTDSTETVSEEIDHVDEETDIRDPDYLVFLSNQEVPFEEEQEDDAEDEDEDEDEDEAGYGVEEGVNNTSDEEMDDLVVEPGTNESISVTLTDPEVFDCPICYESLSSPVFQCENGHIACSSCCTKIMNKCPSCCLPIGYNRCRAIEKVLESIKVKCRNTKYGCKETTSFSKKLDHAKTCHHAPCSCPMSDCNFVGSCTQLYKHFRDEHENSSVQFQHNKVFQITLNVDDTSLFLQEEKDGVVFILNNRIDCLANSISVCCIAPSTKERFCYDIVAKYGRSIITYQSYTKNIQSRIDNQPSSNILLLPAYSFGHSRQLKLKICIRHHG</sequence>
<organism evidence="1 2">
    <name type="scientific">Pistacia integerrima</name>
    <dbReference type="NCBI Taxonomy" id="434235"/>
    <lineage>
        <taxon>Eukaryota</taxon>
        <taxon>Viridiplantae</taxon>
        <taxon>Streptophyta</taxon>
        <taxon>Embryophyta</taxon>
        <taxon>Tracheophyta</taxon>
        <taxon>Spermatophyta</taxon>
        <taxon>Magnoliopsida</taxon>
        <taxon>eudicotyledons</taxon>
        <taxon>Gunneridae</taxon>
        <taxon>Pentapetalae</taxon>
        <taxon>rosids</taxon>
        <taxon>malvids</taxon>
        <taxon>Sapindales</taxon>
        <taxon>Anacardiaceae</taxon>
        <taxon>Pistacia</taxon>
    </lineage>
</organism>